<dbReference type="EMBL" id="CP047423">
    <property type="protein sequence ID" value="QPD03022.1"/>
    <property type="molecule type" value="Genomic_DNA"/>
</dbReference>
<dbReference type="SUPFAM" id="SSF56925">
    <property type="entry name" value="OMPA-like"/>
    <property type="match status" value="1"/>
</dbReference>
<reference evidence="1 2" key="1">
    <citation type="journal article" date="2020" name="ISME J.">
        <title>Enrichment and physiological characterization of a novel comammox Nitrospira indicates ammonium inhibition of complete nitrification.</title>
        <authorList>
            <person name="Sakoula D."/>
            <person name="Koch H."/>
            <person name="Frank J."/>
            <person name="Jetten M.S.M."/>
            <person name="van Kessel M.A.H.J."/>
            <person name="Lucker S."/>
        </authorList>
    </citation>
    <scope>NUCLEOTIDE SEQUENCE [LARGE SCALE GENOMIC DNA]</scope>
    <source>
        <strain evidence="1">Comreactor17</strain>
    </source>
</reference>
<evidence type="ECO:0000313" key="2">
    <source>
        <dbReference type="Proteomes" id="UP000593737"/>
    </source>
</evidence>
<gene>
    <name evidence="1" type="ORF">Nkreftii_000796</name>
</gene>
<evidence type="ECO:0008006" key="3">
    <source>
        <dbReference type="Google" id="ProtNLM"/>
    </source>
</evidence>
<proteinExistence type="predicted"/>
<protein>
    <recommendedName>
        <fullName evidence="3">Outer membrane protein beta-barrel domain-containing protein</fullName>
    </recommendedName>
</protein>
<sequence length="190" mass="21340">MFVLGTVLPPRAAGQEAVLDILPLRPFSFDVSFNDRTFAPTRRVISVQAGITALRYGPLELRGIYQYYSHHTPTFITDQHSLYANPRWNNFIDLLDFPSGKPISRMLRHVLFGPLEHRAVPYVGAILGGTIPGRGAFSPGFLYGGQIGVRFPVAQGFSVDMGLQYTRFEIDFQGKSDLSRQWLFTIGVRF</sequence>
<dbReference type="InterPro" id="IPR011250">
    <property type="entry name" value="OMP/PagP_B-barrel"/>
</dbReference>
<dbReference type="Proteomes" id="UP000593737">
    <property type="component" value="Chromosome"/>
</dbReference>
<dbReference type="KEGG" id="nkf:Nkreftii_000796"/>
<accession>A0A7S8FC25</accession>
<organism evidence="1 2">
    <name type="scientific">Candidatus Nitrospira kreftii</name>
    <dbReference type="NCBI Taxonomy" id="2652173"/>
    <lineage>
        <taxon>Bacteria</taxon>
        <taxon>Pseudomonadati</taxon>
        <taxon>Nitrospirota</taxon>
        <taxon>Nitrospiria</taxon>
        <taxon>Nitrospirales</taxon>
        <taxon>Nitrospiraceae</taxon>
        <taxon>Nitrospira</taxon>
    </lineage>
</organism>
<evidence type="ECO:0000313" key="1">
    <source>
        <dbReference type="EMBL" id="QPD03022.1"/>
    </source>
</evidence>
<dbReference type="AlphaFoldDB" id="A0A7S8FC25"/>
<name>A0A7S8FC25_9BACT</name>